<proteinExistence type="predicted"/>
<gene>
    <name evidence="1" type="ORF">JCM19301_3572</name>
    <name evidence="2" type="ORF">JCM19302_1693</name>
    <name evidence="3" type="ORF">JCM19538_2991</name>
</gene>
<dbReference type="EMBL" id="BBNY01000003">
    <property type="protein sequence ID" value="GAL88478.1"/>
    <property type="molecule type" value="Genomic_DNA"/>
</dbReference>
<dbReference type="Proteomes" id="UP000029641">
    <property type="component" value="Unassembled WGS sequence"/>
</dbReference>
<evidence type="ECO:0000313" key="4">
    <source>
        <dbReference type="Proteomes" id="UP000029646"/>
    </source>
</evidence>
<comment type="caution">
    <text evidence="2">The sequence shown here is derived from an EMBL/GenBank/DDBJ whole genome shotgun (WGS) entry which is preliminary data.</text>
</comment>
<dbReference type="Proteomes" id="UP000029646">
    <property type="component" value="Unassembled WGS sequence"/>
</dbReference>
<organism evidence="2 4">
    <name type="scientific">Jejuia pallidilutea</name>
    <dbReference type="NCBI Taxonomy" id="504487"/>
    <lineage>
        <taxon>Bacteria</taxon>
        <taxon>Pseudomonadati</taxon>
        <taxon>Bacteroidota</taxon>
        <taxon>Flavobacteriia</taxon>
        <taxon>Flavobacteriales</taxon>
        <taxon>Flavobacteriaceae</taxon>
        <taxon>Jejuia</taxon>
    </lineage>
</organism>
<evidence type="ECO:0000313" key="3">
    <source>
        <dbReference type="EMBL" id="GAL88478.1"/>
    </source>
</evidence>
<dbReference type="AlphaFoldDB" id="A0A090W7W0"/>
<dbReference type="STRING" id="504487.JCM19538_2991"/>
<dbReference type="EMBL" id="BBNS01000013">
    <property type="protein sequence ID" value="GAL71524.1"/>
    <property type="molecule type" value="Genomic_DNA"/>
</dbReference>
<name>A0A090W7W0_9FLAO</name>
<protein>
    <submittedName>
        <fullName evidence="2">Uncharacterized protein</fullName>
    </submittedName>
</protein>
<sequence length="40" mass="4502">MNYLAICTKQKSIENLCSLFKILKNILFREGLSASLILDG</sequence>
<keyword evidence="5" id="KW-1185">Reference proteome</keyword>
<evidence type="ECO:0000313" key="2">
    <source>
        <dbReference type="EMBL" id="GAL71524.1"/>
    </source>
</evidence>
<accession>A0A090W7W0</accession>
<evidence type="ECO:0000313" key="5">
    <source>
        <dbReference type="Proteomes" id="UP000030184"/>
    </source>
</evidence>
<dbReference type="EMBL" id="BBNR01000002">
    <property type="protein sequence ID" value="GAL65887.1"/>
    <property type="molecule type" value="Genomic_DNA"/>
</dbReference>
<reference evidence="5" key="1">
    <citation type="journal article" date="2014" name="Genome Announc.">
        <title>Draft Genome Sequence of Marine Flavobacterium Jejuia pallidilutea Strain 11shimoA1 and Pigmentation Mutants.</title>
        <authorList>
            <person name="Takatani N."/>
            <person name="Nakanishi M."/>
            <person name="Meirelles P."/>
            <person name="Mino S."/>
            <person name="Suda W."/>
            <person name="Oshima K."/>
            <person name="Hattori M."/>
            <person name="Ohkuma M."/>
            <person name="Hosokawa M."/>
            <person name="Miyashita K."/>
            <person name="Thompson F.L."/>
            <person name="Niwa A."/>
            <person name="Sawabe T."/>
            <person name="Sawabe T."/>
        </authorList>
    </citation>
    <scope>NUCLEOTIDE SEQUENCE [LARGE SCALE GENOMIC DNA]</scope>
    <source>
        <strain evidence="5">JCM 19538</strain>
    </source>
</reference>
<evidence type="ECO:0000313" key="1">
    <source>
        <dbReference type="EMBL" id="GAL65887.1"/>
    </source>
</evidence>
<dbReference type="Proteomes" id="UP000030184">
    <property type="component" value="Unassembled WGS sequence"/>
</dbReference>